<keyword evidence="12" id="KW-1185">Reference proteome</keyword>
<evidence type="ECO:0000256" key="6">
    <source>
        <dbReference type="ARBA" id="ARBA00023002"/>
    </source>
</evidence>
<gene>
    <name evidence="11" type="ORF">HPA02_32830</name>
</gene>
<evidence type="ECO:0000256" key="3">
    <source>
        <dbReference type="ARBA" id="ARBA00022643"/>
    </source>
</evidence>
<feature type="domain" description="FAD-binding FR-type" evidence="10">
    <location>
        <begin position="3"/>
        <end position="105"/>
    </location>
</feature>
<dbReference type="Gene3D" id="3.10.20.30">
    <property type="match status" value="1"/>
</dbReference>
<proteinExistence type="predicted"/>
<sequence>MTQETLTLSVARRRDHTDEIAVLELVAADGAPLPAFEAGAHIDLHLGEGLVRQYSLSNAPAQGDRYRLGVLKDPDSRGGSRAVHERLHEGVEVTASAPRNHFPLDAAAGHSLLVGGGIGITPMIAMAHALQAAGQSFELHYCCRSRDKAAFLEELEGTFGEALVLHCDDQGPAQRLDIVSLLAAQGDATHLYVCGPSGFMDWVIGAAAEAGWPSGRVHFEYFNAEVDTSGGAFEVEAAASGVTVRVEEGMSIAQALKDAGVKVDVSCEEGVCGTCICDVLEGTPDHRDHFLNDEEKADNDQMAVCCSRAKSERLVIDL</sequence>
<evidence type="ECO:0000256" key="2">
    <source>
        <dbReference type="ARBA" id="ARBA00022630"/>
    </source>
</evidence>
<evidence type="ECO:0000259" key="10">
    <source>
        <dbReference type="PROSITE" id="PS51384"/>
    </source>
</evidence>
<dbReference type="InterPro" id="IPR036010">
    <property type="entry name" value="2Fe-2S_ferredoxin-like_sf"/>
</dbReference>
<keyword evidence="8" id="KW-0411">Iron-sulfur</keyword>
<evidence type="ECO:0000256" key="1">
    <source>
        <dbReference type="ARBA" id="ARBA00001917"/>
    </source>
</evidence>
<dbReference type="GO" id="GO:0051537">
    <property type="term" value="F:2 iron, 2 sulfur cluster binding"/>
    <property type="evidence" value="ECO:0007669"/>
    <property type="project" value="UniProtKB-KW"/>
</dbReference>
<dbReference type="RefSeq" id="WP_146804320.1">
    <property type="nucleotide sequence ID" value="NZ_BJUK01000061.1"/>
</dbReference>
<keyword evidence="7" id="KW-0408">Iron</keyword>
<dbReference type="Gene3D" id="3.40.50.80">
    <property type="entry name" value="Nucleotide-binding domain of ferredoxin-NADP reductase (FNR) module"/>
    <property type="match status" value="1"/>
</dbReference>
<keyword evidence="11" id="KW-0808">Transferase</keyword>
<evidence type="ECO:0000313" key="11">
    <source>
        <dbReference type="EMBL" id="GEK49000.1"/>
    </source>
</evidence>
<keyword evidence="6" id="KW-0560">Oxidoreductase</keyword>
<evidence type="ECO:0000313" key="12">
    <source>
        <dbReference type="Proteomes" id="UP000321275"/>
    </source>
</evidence>
<comment type="caution">
    <text evidence="11">The sequence shown here is derived from an EMBL/GenBank/DDBJ whole genome shotgun (WGS) entry which is preliminary data.</text>
</comment>
<keyword evidence="2" id="KW-0285">Flavoprotein</keyword>
<dbReference type="InterPro" id="IPR012675">
    <property type="entry name" value="Beta-grasp_dom_sf"/>
</dbReference>
<dbReference type="EMBL" id="BJUK01000061">
    <property type="protein sequence ID" value="GEK49000.1"/>
    <property type="molecule type" value="Genomic_DNA"/>
</dbReference>
<dbReference type="CDD" id="cd00207">
    <property type="entry name" value="fer2"/>
    <property type="match status" value="1"/>
</dbReference>
<protein>
    <submittedName>
        <fullName evidence="11">Vanillate O-demethylase oxidoreductase</fullName>
    </submittedName>
</protein>
<evidence type="ECO:0000259" key="9">
    <source>
        <dbReference type="PROSITE" id="PS51085"/>
    </source>
</evidence>
<evidence type="ECO:0000256" key="8">
    <source>
        <dbReference type="ARBA" id="ARBA00023014"/>
    </source>
</evidence>
<dbReference type="PROSITE" id="PS00197">
    <property type="entry name" value="2FE2S_FER_1"/>
    <property type="match status" value="1"/>
</dbReference>
<dbReference type="InterPro" id="IPR054582">
    <property type="entry name" value="DmmA-like_N"/>
</dbReference>
<keyword evidence="4" id="KW-0001">2Fe-2S</keyword>
<dbReference type="InterPro" id="IPR001041">
    <property type="entry name" value="2Fe-2S_ferredoxin-type"/>
</dbReference>
<dbReference type="PROSITE" id="PS51085">
    <property type="entry name" value="2FE2S_FER_2"/>
    <property type="match status" value="1"/>
</dbReference>
<keyword evidence="11" id="KW-0489">Methyltransferase</keyword>
<dbReference type="InterPro" id="IPR039261">
    <property type="entry name" value="FNR_nucleotide-bd"/>
</dbReference>
<dbReference type="GO" id="GO:0016491">
    <property type="term" value="F:oxidoreductase activity"/>
    <property type="evidence" value="ECO:0007669"/>
    <property type="project" value="UniProtKB-KW"/>
</dbReference>
<dbReference type="PRINTS" id="PR00409">
    <property type="entry name" value="PHDIOXRDTASE"/>
</dbReference>
<dbReference type="PANTHER" id="PTHR47354">
    <property type="entry name" value="NADH OXIDOREDUCTASE HCR"/>
    <property type="match status" value="1"/>
</dbReference>
<dbReference type="GO" id="GO:0008168">
    <property type="term" value="F:methyltransferase activity"/>
    <property type="evidence" value="ECO:0007669"/>
    <property type="project" value="UniProtKB-KW"/>
</dbReference>
<evidence type="ECO:0000256" key="4">
    <source>
        <dbReference type="ARBA" id="ARBA00022714"/>
    </source>
</evidence>
<dbReference type="GO" id="GO:0046872">
    <property type="term" value="F:metal ion binding"/>
    <property type="evidence" value="ECO:0007669"/>
    <property type="project" value="UniProtKB-KW"/>
</dbReference>
<dbReference type="InterPro" id="IPR050415">
    <property type="entry name" value="MRET"/>
</dbReference>
<dbReference type="Proteomes" id="UP000321275">
    <property type="component" value="Unassembled WGS sequence"/>
</dbReference>
<dbReference type="Pfam" id="PF22290">
    <property type="entry name" value="DmmA-like_N"/>
    <property type="match status" value="1"/>
</dbReference>
<dbReference type="CDD" id="cd06185">
    <property type="entry name" value="PDR_like"/>
    <property type="match status" value="1"/>
</dbReference>
<keyword evidence="3" id="KW-0288">FMN</keyword>
<dbReference type="OrthoDB" id="4258484at2"/>
<dbReference type="Pfam" id="PF00111">
    <property type="entry name" value="Fer2"/>
    <property type="match status" value="1"/>
</dbReference>
<dbReference type="SUPFAM" id="SSF63380">
    <property type="entry name" value="Riboflavin synthase domain-like"/>
    <property type="match status" value="1"/>
</dbReference>
<accession>A0A510XGT2</accession>
<dbReference type="InterPro" id="IPR017927">
    <property type="entry name" value="FAD-bd_FR_type"/>
</dbReference>
<dbReference type="PROSITE" id="PS51384">
    <property type="entry name" value="FAD_FR"/>
    <property type="match status" value="1"/>
</dbReference>
<dbReference type="AlphaFoldDB" id="A0A510XGT2"/>
<organism evidence="11 12">
    <name type="scientific">Bisbaumannia pacifica</name>
    <dbReference type="NCBI Taxonomy" id="77098"/>
    <lineage>
        <taxon>Bacteria</taxon>
        <taxon>Pseudomonadati</taxon>
        <taxon>Pseudomonadota</taxon>
        <taxon>Gammaproteobacteria</taxon>
        <taxon>Oceanospirillales</taxon>
        <taxon>Halomonadaceae</taxon>
        <taxon>Bisbaumannia</taxon>
    </lineage>
</organism>
<dbReference type="SUPFAM" id="SSF52343">
    <property type="entry name" value="Ferredoxin reductase-like, C-terminal NADP-linked domain"/>
    <property type="match status" value="1"/>
</dbReference>
<dbReference type="SUPFAM" id="SSF54292">
    <property type="entry name" value="2Fe-2S ferredoxin-like"/>
    <property type="match status" value="1"/>
</dbReference>
<reference evidence="11 12" key="1">
    <citation type="submission" date="2019-07" db="EMBL/GenBank/DDBJ databases">
        <title>Whole genome shotgun sequence of Halomonas pacifica NBRC 102220.</title>
        <authorList>
            <person name="Hosoyama A."/>
            <person name="Uohara A."/>
            <person name="Ohji S."/>
            <person name="Ichikawa N."/>
        </authorList>
    </citation>
    <scope>NUCLEOTIDE SEQUENCE [LARGE SCALE GENOMIC DNA]</scope>
    <source>
        <strain evidence="11 12">NBRC 102220</strain>
    </source>
</reference>
<dbReference type="Gene3D" id="2.40.30.10">
    <property type="entry name" value="Translation factors"/>
    <property type="match status" value="1"/>
</dbReference>
<dbReference type="InterPro" id="IPR006058">
    <property type="entry name" value="2Fe2S_fd_BS"/>
</dbReference>
<dbReference type="PANTHER" id="PTHR47354:SF1">
    <property type="entry name" value="CARNITINE MONOOXYGENASE REDUCTASE SUBUNIT"/>
    <property type="match status" value="1"/>
</dbReference>
<keyword evidence="5" id="KW-0479">Metal-binding</keyword>
<evidence type="ECO:0000256" key="7">
    <source>
        <dbReference type="ARBA" id="ARBA00023004"/>
    </source>
</evidence>
<dbReference type="InterPro" id="IPR017938">
    <property type="entry name" value="Riboflavin_synthase-like_b-brl"/>
</dbReference>
<feature type="domain" description="2Fe-2S ferredoxin-type" evidence="9">
    <location>
        <begin position="233"/>
        <end position="318"/>
    </location>
</feature>
<comment type="cofactor">
    <cofactor evidence="1">
        <name>FMN</name>
        <dbReference type="ChEBI" id="CHEBI:58210"/>
    </cofactor>
</comment>
<name>A0A510XGT2_9GAMM</name>
<evidence type="ECO:0000256" key="5">
    <source>
        <dbReference type="ARBA" id="ARBA00022723"/>
    </source>
</evidence>
<dbReference type="GO" id="GO:0032259">
    <property type="term" value="P:methylation"/>
    <property type="evidence" value="ECO:0007669"/>
    <property type="project" value="UniProtKB-KW"/>
</dbReference>